<evidence type="ECO:0000256" key="15">
    <source>
        <dbReference type="SAM" id="MobiDB-lite"/>
    </source>
</evidence>
<organism evidence="17 18">
    <name type="scientific">Gomphillus americanus</name>
    <dbReference type="NCBI Taxonomy" id="1940652"/>
    <lineage>
        <taxon>Eukaryota</taxon>
        <taxon>Fungi</taxon>
        <taxon>Dikarya</taxon>
        <taxon>Ascomycota</taxon>
        <taxon>Pezizomycotina</taxon>
        <taxon>Lecanoromycetes</taxon>
        <taxon>OSLEUM clade</taxon>
        <taxon>Ostropomycetidae</taxon>
        <taxon>Ostropales</taxon>
        <taxon>Graphidaceae</taxon>
        <taxon>Gomphilloideae</taxon>
        <taxon>Gomphillus</taxon>
    </lineage>
</organism>
<feature type="region of interest" description="Disordered" evidence="15">
    <location>
        <begin position="15"/>
        <end position="41"/>
    </location>
</feature>
<keyword evidence="10" id="KW-0378">Hydrolase</keyword>
<dbReference type="GO" id="GO:0016787">
    <property type="term" value="F:hydrolase activity"/>
    <property type="evidence" value="ECO:0007669"/>
    <property type="project" value="UniProtKB-KW"/>
</dbReference>
<keyword evidence="14" id="KW-0472">Membrane</keyword>
<evidence type="ECO:0000256" key="12">
    <source>
        <dbReference type="ARBA" id="ARBA00022989"/>
    </source>
</evidence>
<keyword evidence="12" id="KW-1133">Transmembrane helix</keyword>
<evidence type="ECO:0000256" key="7">
    <source>
        <dbReference type="ARBA" id="ARBA00022722"/>
    </source>
</evidence>
<evidence type="ECO:0000256" key="5">
    <source>
        <dbReference type="ARBA" id="ARBA00014651"/>
    </source>
</evidence>
<proteinExistence type="inferred from homology"/>
<dbReference type="InterPro" id="IPR016071">
    <property type="entry name" value="Staphylococal_nuclease_OB-fold"/>
</dbReference>
<evidence type="ECO:0000256" key="14">
    <source>
        <dbReference type="ARBA" id="ARBA00023136"/>
    </source>
</evidence>
<feature type="domain" description="TNase-like" evidence="16">
    <location>
        <begin position="96"/>
        <end position="259"/>
    </location>
</feature>
<comment type="subcellular location">
    <subcellularLocation>
        <location evidence="1">Membrane</location>
        <topology evidence="1">Single-pass membrane protein</topology>
    </subcellularLocation>
    <subcellularLocation>
        <location evidence="2">Mitochondrion</location>
    </subcellularLocation>
</comment>
<keyword evidence="7" id="KW-0540">Nuclease</keyword>
<evidence type="ECO:0000256" key="9">
    <source>
        <dbReference type="ARBA" id="ARBA00022759"/>
    </source>
</evidence>
<dbReference type="OrthoDB" id="430293at2759"/>
<dbReference type="SMART" id="SM00318">
    <property type="entry name" value="SNc"/>
    <property type="match status" value="1"/>
</dbReference>
<keyword evidence="13" id="KW-0496">Mitochondrion</keyword>
<evidence type="ECO:0000256" key="3">
    <source>
        <dbReference type="ARBA" id="ARBA00005435"/>
    </source>
</evidence>
<dbReference type="PANTHER" id="PTHR12302:SF3">
    <property type="entry name" value="SERINE_THREONINE-PROTEIN KINASE 31"/>
    <property type="match status" value="1"/>
</dbReference>
<dbReference type="FunFam" id="2.40.50.90:FF:000029">
    <property type="entry name" value="Probable endonuclease lcl3"/>
    <property type="match status" value="1"/>
</dbReference>
<gene>
    <name evidence="17" type="ORF">GOMPHAMPRED_005567</name>
</gene>
<feature type="compositionally biased region" description="Polar residues" evidence="15">
    <location>
        <begin position="278"/>
        <end position="287"/>
    </location>
</feature>
<dbReference type="GO" id="GO:0016020">
    <property type="term" value="C:membrane"/>
    <property type="evidence" value="ECO:0007669"/>
    <property type="project" value="UniProtKB-SubCell"/>
</dbReference>
<evidence type="ECO:0000256" key="6">
    <source>
        <dbReference type="ARBA" id="ARBA00022692"/>
    </source>
</evidence>
<evidence type="ECO:0000313" key="17">
    <source>
        <dbReference type="EMBL" id="CAF9930091.1"/>
    </source>
</evidence>
<evidence type="ECO:0000256" key="8">
    <source>
        <dbReference type="ARBA" id="ARBA00022723"/>
    </source>
</evidence>
<sequence>MVVLVVEESVTPLMGAAEDGDDGSVSTSIVDAKPHRSSWPSTHPPNDLTFYLSPQFLLPATLLTGTVLLGRGMYNAYLRRMPGASSVPATYFTKEKTLFGVVTSVGDGDGFRLFHTPGGRLAGWGWLPWRKIPTGRALKDQTISIRLAGIDAPENAHFGKPSQPGGPEALAWLKEFLLGKRVRCYVYKRDQYGRLVAAVKLRRLGGLWRQDVGLTMLKQGMATVYEAKTGGVFGGAKMENKYRRIEWWARALRKGIWKHRGDDWESPRQFKTRMGNDPENSIQDKAG</sequence>
<evidence type="ECO:0000256" key="1">
    <source>
        <dbReference type="ARBA" id="ARBA00004167"/>
    </source>
</evidence>
<dbReference type="InterPro" id="IPR035437">
    <property type="entry name" value="SNase_OB-fold_sf"/>
</dbReference>
<evidence type="ECO:0000313" key="18">
    <source>
        <dbReference type="Proteomes" id="UP000664169"/>
    </source>
</evidence>
<evidence type="ECO:0000256" key="13">
    <source>
        <dbReference type="ARBA" id="ARBA00023128"/>
    </source>
</evidence>
<dbReference type="AlphaFoldDB" id="A0A8H3FSR4"/>
<keyword evidence="11" id="KW-0106">Calcium</keyword>
<comment type="similarity">
    <text evidence="3">Belongs to the LCL3 family.</text>
</comment>
<evidence type="ECO:0000256" key="2">
    <source>
        <dbReference type="ARBA" id="ARBA00004173"/>
    </source>
</evidence>
<dbReference type="SUPFAM" id="SSF50199">
    <property type="entry name" value="Staphylococcal nuclease"/>
    <property type="match status" value="1"/>
</dbReference>
<evidence type="ECO:0000256" key="10">
    <source>
        <dbReference type="ARBA" id="ARBA00022801"/>
    </source>
</evidence>
<dbReference type="GO" id="GO:0005739">
    <property type="term" value="C:mitochondrion"/>
    <property type="evidence" value="ECO:0007669"/>
    <property type="project" value="UniProtKB-SubCell"/>
</dbReference>
<dbReference type="PANTHER" id="PTHR12302">
    <property type="entry name" value="EBNA2 BINDING PROTEIN P100"/>
    <property type="match status" value="1"/>
</dbReference>
<dbReference type="EMBL" id="CAJPDQ010000034">
    <property type="protein sequence ID" value="CAF9930091.1"/>
    <property type="molecule type" value="Genomic_DNA"/>
</dbReference>
<comment type="caution">
    <text evidence="17">The sequence shown here is derived from an EMBL/GenBank/DDBJ whole genome shotgun (WGS) entry which is preliminary data.</text>
</comment>
<keyword evidence="6" id="KW-0812">Transmembrane</keyword>
<dbReference type="GO" id="GO:0004519">
    <property type="term" value="F:endonuclease activity"/>
    <property type="evidence" value="ECO:0007669"/>
    <property type="project" value="UniProtKB-KW"/>
</dbReference>
<dbReference type="Pfam" id="PF00565">
    <property type="entry name" value="SNase"/>
    <property type="match status" value="1"/>
</dbReference>
<protein>
    <recommendedName>
        <fullName evidence="4">Probable endonuclease LCL3</fullName>
    </recommendedName>
    <alternativeName>
        <fullName evidence="5">Probable endonuclease lcl3</fullName>
    </alternativeName>
</protein>
<dbReference type="PROSITE" id="PS50830">
    <property type="entry name" value="TNASE_3"/>
    <property type="match status" value="1"/>
</dbReference>
<evidence type="ECO:0000256" key="11">
    <source>
        <dbReference type="ARBA" id="ARBA00022837"/>
    </source>
</evidence>
<evidence type="ECO:0000256" key="4">
    <source>
        <dbReference type="ARBA" id="ARBA00013404"/>
    </source>
</evidence>
<dbReference type="Gene3D" id="2.40.50.90">
    <property type="match status" value="1"/>
</dbReference>
<accession>A0A8H3FSR4</accession>
<keyword evidence="9" id="KW-0255">Endonuclease</keyword>
<keyword evidence="8" id="KW-0479">Metal-binding</keyword>
<feature type="region of interest" description="Disordered" evidence="15">
    <location>
        <begin position="267"/>
        <end position="287"/>
    </location>
</feature>
<name>A0A8H3FSR4_9LECA</name>
<dbReference type="Proteomes" id="UP000664169">
    <property type="component" value="Unassembled WGS sequence"/>
</dbReference>
<reference evidence="17" key="1">
    <citation type="submission" date="2021-03" db="EMBL/GenBank/DDBJ databases">
        <authorList>
            <person name="Tagirdzhanova G."/>
        </authorList>
    </citation>
    <scope>NUCLEOTIDE SEQUENCE</scope>
</reference>
<dbReference type="GO" id="GO:0046872">
    <property type="term" value="F:metal ion binding"/>
    <property type="evidence" value="ECO:0007669"/>
    <property type="project" value="UniProtKB-KW"/>
</dbReference>
<keyword evidence="18" id="KW-1185">Reference proteome</keyword>
<evidence type="ECO:0000259" key="16">
    <source>
        <dbReference type="PROSITE" id="PS50830"/>
    </source>
</evidence>